<reference evidence="2" key="1">
    <citation type="journal article" date="2019" name="Int. J. Syst. Evol. Microbiol.">
        <title>The Global Catalogue of Microorganisms (GCM) 10K type strain sequencing project: providing services to taxonomists for standard genome sequencing and annotation.</title>
        <authorList>
            <consortium name="The Broad Institute Genomics Platform"/>
            <consortium name="The Broad Institute Genome Sequencing Center for Infectious Disease"/>
            <person name="Wu L."/>
            <person name="Ma J."/>
        </authorList>
    </citation>
    <scope>NUCLEOTIDE SEQUENCE [LARGE SCALE GENOMIC DNA]</scope>
    <source>
        <strain evidence="2">JCM 16544</strain>
    </source>
</reference>
<protein>
    <submittedName>
        <fullName evidence="1">Uncharacterized protein</fullName>
    </submittedName>
</protein>
<dbReference type="EMBL" id="BAAAYU010000001">
    <property type="protein sequence ID" value="GAA3626118.1"/>
    <property type="molecule type" value="Genomic_DNA"/>
</dbReference>
<evidence type="ECO:0000313" key="1">
    <source>
        <dbReference type="EMBL" id="GAA3626118.1"/>
    </source>
</evidence>
<dbReference type="RefSeq" id="WP_344736335.1">
    <property type="nucleotide sequence ID" value="NZ_BAAAYU010000001.1"/>
</dbReference>
<sequence>MAGRGITIDILANVRDALNGTGDVEQALADIESTLEDMARDGDNSVDKMSRGFRDLAKDADRSADRIEDSYRQAYRKIDRANDNIGDSGKKGFRTAADASGEFKDEALQNFGETAASFDGSMESLGQVATDTLGGVASQLPGIGIAAGAAALGIGGVTNYLTELGEKSEEIKNDIISDFLELGDALDKEAVDARVRDYLNTEDTRKQAELLAEILDINVGQAVLAMAGDYESAGVTVGEVMDGINTASGNVNTETWEGLKNTIDSTTTAMEIGEQAAKAQADAQNRTADTAKAAQEKVRDEATKTQEWLQDKLNGTYEASVKLRVDDSDVRNYRAPTKYADVRYSPSGRPMI</sequence>
<name>A0ABP7A6Y1_9MICO</name>
<accession>A0ABP7A6Y1</accession>
<keyword evidence="2" id="KW-1185">Reference proteome</keyword>
<gene>
    <name evidence="1" type="ORF">GCM10022200_05590</name>
</gene>
<evidence type="ECO:0000313" key="2">
    <source>
        <dbReference type="Proteomes" id="UP001501697"/>
    </source>
</evidence>
<dbReference type="Proteomes" id="UP001501697">
    <property type="component" value="Unassembled WGS sequence"/>
</dbReference>
<organism evidence="1 2">
    <name type="scientific">Microbacterium awajiense</name>
    <dbReference type="NCBI Taxonomy" id="415214"/>
    <lineage>
        <taxon>Bacteria</taxon>
        <taxon>Bacillati</taxon>
        <taxon>Actinomycetota</taxon>
        <taxon>Actinomycetes</taxon>
        <taxon>Micrococcales</taxon>
        <taxon>Microbacteriaceae</taxon>
        <taxon>Microbacterium</taxon>
    </lineage>
</organism>
<proteinExistence type="predicted"/>
<comment type="caution">
    <text evidence="1">The sequence shown here is derived from an EMBL/GenBank/DDBJ whole genome shotgun (WGS) entry which is preliminary data.</text>
</comment>